<feature type="transmembrane region" description="Helical" evidence="5">
    <location>
        <begin position="85"/>
        <end position="109"/>
    </location>
</feature>
<dbReference type="SMART" id="SM01417">
    <property type="entry name" value="Solute_trans_a"/>
    <property type="match status" value="1"/>
</dbReference>
<dbReference type="Pfam" id="PF03619">
    <property type="entry name" value="Solute_trans_a"/>
    <property type="match status" value="1"/>
</dbReference>
<feature type="signal peptide" evidence="6">
    <location>
        <begin position="1"/>
        <end position="28"/>
    </location>
</feature>
<reference evidence="7" key="1">
    <citation type="submission" date="2021-01" db="EMBL/GenBank/DDBJ databases">
        <authorList>
            <person name="Corre E."/>
            <person name="Pelletier E."/>
            <person name="Niang G."/>
            <person name="Scheremetjew M."/>
            <person name="Finn R."/>
            <person name="Kale V."/>
            <person name="Holt S."/>
            <person name="Cochrane G."/>
            <person name="Meng A."/>
            <person name="Brown T."/>
            <person name="Cohen L."/>
        </authorList>
    </citation>
    <scope>NUCLEOTIDE SEQUENCE</scope>
    <source>
        <strain evidence="7">OF101</strain>
    </source>
</reference>
<keyword evidence="2 5" id="KW-0812">Transmembrane</keyword>
<gene>
    <name evidence="7" type="ORF">ACAT0790_LOCUS64539</name>
</gene>
<protein>
    <submittedName>
        <fullName evidence="7">Uncharacterized protein</fullName>
    </submittedName>
</protein>
<dbReference type="AlphaFoldDB" id="A0A7S1S8R2"/>
<evidence type="ECO:0000256" key="6">
    <source>
        <dbReference type="SAM" id="SignalP"/>
    </source>
</evidence>
<dbReference type="InterPro" id="IPR005178">
    <property type="entry name" value="Ostalpha/TMEM184C"/>
</dbReference>
<evidence type="ECO:0000256" key="2">
    <source>
        <dbReference type="ARBA" id="ARBA00022692"/>
    </source>
</evidence>
<evidence type="ECO:0000256" key="5">
    <source>
        <dbReference type="SAM" id="Phobius"/>
    </source>
</evidence>
<keyword evidence="6" id="KW-0732">Signal</keyword>
<organism evidence="7">
    <name type="scientific">Alexandrium catenella</name>
    <name type="common">Red tide dinoflagellate</name>
    <name type="synonym">Gonyaulax catenella</name>
    <dbReference type="NCBI Taxonomy" id="2925"/>
    <lineage>
        <taxon>Eukaryota</taxon>
        <taxon>Sar</taxon>
        <taxon>Alveolata</taxon>
        <taxon>Dinophyceae</taxon>
        <taxon>Gonyaulacales</taxon>
        <taxon>Pyrocystaceae</taxon>
        <taxon>Alexandrium</taxon>
    </lineage>
</organism>
<dbReference type="PROSITE" id="PS51257">
    <property type="entry name" value="PROKAR_LIPOPROTEIN"/>
    <property type="match status" value="1"/>
</dbReference>
<sequence length="378" mass="41142">MQAPMRRADGLRASAVLCLALACPRCSAQPRGGGAAASQAANRSATPPAGTEQGRDLCPTGIGAAVEWPNVIDHLKGTRPRVYTYALPLTLLGVLMTMSIFVAHLYTLPSCDWASWSPPKVHLIAAVPTVIACCKFLAVWAPRTWKLLFFLAAIYEVVIFWMFLQLILGFVGQDSKEVTDVLFKAPPVQVWAVPPLGCCFKPCTSPRRVADGDLGTINVLLRQFMVVLPTVAALEMTEMLPHRVHELLAKVEVLSLMTAMCGLFALLQATHTVLHDRRCHAKFWTIKGMFIANTAIFRAFSASVHDDIRIGANCYTSDTMAAAWASMVTVMFSVPLALLSYHAYSAEDVCDPRLASASSSDQEDEDVSDQKALCGWAL</sequence>
<evidence type="ECO:0000256" key="3">
    <source>
        <dbReference type="ARBA" id="ARBA00022989"/>
    </source>
</evidence>
<comment type="subcellular location">
    <subcellularLocation>
        <location evidence="1">Membrane</location>
        <topology evidence="1">Multi-pass membrane protein</topology>
    </subcellularLocation>
</comment>
<evidence type="ECO:0000256" key="4">
    <source>
        <dbReference type="ARBA" id="ARBA00023136"/>
    </source>
</evidence>
<proteinExistence type="predicted"/>
<feature type="chain" id="PRO_5030666613" evidence="6">
    <location>
        <begin position="29"/>
        <end position="378"/>
    </location>
</feature>
<feature type="transmembrane region" description="Helical" evidence="5">
    <location>
        <begin position="247"/>
        <end position="269"/>
    </location>
</feature>
<dbReference type="EMBL" id="HBGE01108170">
    <property type="protein sequence ID" value="CAD9187765.1"/>
    <property type="molecule type" value="Transcribed_RNA"/>
</dbReference>
<feature type="transmembrane region" description="Helical" evidence="5">
    <location>
        <begin position="321"/>
        <end position="344"/>
    </location>
</feature>
<dbReference type="GO" id="GO:0016020">
    <property type="term" value="C:membrane"/>
    <property type="evidence" value="ECO:0007669"/>
    <property type="project" value="UniProtKB-SubCell"/>
</dbReference>
<name>A0A7S1S8R2_ALECA</name>
<feature type="transmembrane region" description="Helical" evidence="5">
    <location>
        <begin position="121"/>
        <end position="141"/>
    </location>
</feature>
<feature type="transmembrane region" description="Helical" evidence="5">
    <location>
        <begin position="147"/>
        <end position="171"/>
    </location>
</feature>
<evidence type="ECO:0000256" key="1">
    <source>
        <dbReference type="ARBA" id="ARBA00004141"/>
    </source>
</evidence>
<keyword evidence="4 5" id="KW-0472">Membrane</keyword>
<accession>A0A7S1S8R2</accession>
<keyword evidence="3 5" id="KW-1133">Transmembrane helix</keyword>
<evidence type="ECO:0000313" key="7">
    <source>
        <dbReference type="EMBL" id="CAD9187765.1"/>
    </source>
</evidence>